<feature type="region of interest" description="Disordered" evidence="1">
    <location>
        <begin position="1"/>
        <end position="161"/>
    </location>
</feature>
<feature type="non-terminal residue" evidence="2">
    <location>
        <position position="161"/>
    </location>
</feature>
<feature type="compositionally biased region" description="Basic and acidic residues" evidence="1">
    <location>
        <begin position="13"/>
        <end position="34"/>
    </location>
</feature>
<evidence type="ECO:0000313" key="2">
    <source>
        <dbReference type="EMBL" id="CAJ0575705.1"/>
    </source>
</evidence>
<accession>A0AA36CUQ6</accession>
<evidence type="ECO:0000313" key="3">
    <source>
        <dbReference type="Proteomes" id="UP001177023"/>
    </source>
</evidence>
<dbReference type="Proteomes" id="UP001177023">
    <property type="component" value="Unassembled WGS sequence"/>
</dbReference>
<feature type="compositionally biased region" description="Basic and acidic residues" evidence="1">
    <location>
        <begin position="83"/>
        <end position="97"/>
    </location>
</feature>
<organism evidence="2 3">
    <name type="scientific">Mesorhabditis spiculigera</name>
    <dbReference type="NCBI Taxonomy" id="96644"/>
    <lineage>
        <taxon>Eukaryota</taxon>
        <taxon>Metazoa</taxon>
        <taxon>Ecdysozoa</taxon>
        <taxon>Nematoda</taxon>
        <taxon>Chromadorea</taxon>
        <taxon>Rhabditida</taxon>
        <taxon>Rhabditina</taxon>
        <taxon>Rhabditomorpha</taxon>
        <taxon>Rhabditoidea</taxon>
        <taxon>Rhabditidae</taxon>
        <taxon>Mesorhabditinae</taxon>
        <taxon>Mesorhabditis</taxon>
    </lineage>
</organism>
<dbReference type="AlphaFoldDB" id="A0AA36CUQ6"/>
<gene>
    <name evidence="2" type="ORF">MSPICULIGERA_LOCUS14012</name>
</gene>
<proteinExistence type="predicted"/>
<feature type="compositionally biased region" description="Basic and acidic residues" evidence="1">
    <location>
        <begin position="104"/>
        <end position="125"/>
    </location>
</feature>
<reference evidence="2" key="1">
    <citation type="submission" date="2023-06" db="EMBL/GenBank/DDBJ databases">
        <authorList>
            <person name="Delattre M."/>
        </authorList>
    </citation>
    <scope>NUCLEOTIDE SEQUENCE</scope>
    <source>
        <strain evidence="2">AF72</strain>
    </source>
</reference>
<comment type="caution">
    <text evidence="2">The sequence shown here is derived from an EMBL/GenBank/DDBJ whole genome shotgun (WGS) entry which is preliminary data.</text>
</comment>
<feature type="compositionally biased region" description="Basic and acidic residues" evidence="1">
    <location>
        <begin position="134"/>
        <end position="148"/>
    </location>
</feature>
<keyword evidence="3" id="KW-1185">Reference proteome</keyword>
<dbReference type="EMBL" id="CATQJA010002640">
    <property type="protein sequence ID" value="CAJ0575705.1"/>
    <property type="molecule type" value="Genomic_DNA"/>
</dbReference>
<evidence type="ECO:0000256" key="1">
    <source>
        <dbReference type="SAM" id="MobiDB-lite"/>
    </source>
</evidence>
<protein>
    <submittedName>
        <fullName evidence="2">Uncharacterized protein</fullName>
    </submittedName>
</protein>
<sequence length="161" mass="17959">MPMLPPTLPKLPISEENKPRENGGRPRSTNREPDAVIGRSMRTGEDVIEKKPGEFEGTQSGKVVREANLARKRSKMSFMPTEQPRDAEDRQIHDPHVDAFQPPEGDRDRRDVGRKSGAIKDDKESVGINMRNGAEVRSDSSGRLHDAHSGMGVSEEEICLY</sequence>
<feature type="compositionally biased region" description="Basic and acidic residues" evidence="1">
    <location>
        <begin position="42"/>
        <end position="54"/>
    </location>
</feature>
<name>A0AA36CUQ6_9BILA</name>